<organism evidence="3 4">
    <name type="scientific">Streptomyces marokkonensis</name>
    <dbReference type="NCBI Taxonomy" id="324855"/>
    <lineage>
        <taxon>Bacteria</taxon>
        <taxon>Bacillati</taxon>
        <taxon>Actinomycetota</taxon>
        <taxon>Actinomycetes</taxon>
        <taxon>Kitasatosporales</taxon>
        <taxon>Streptomycetaceae</taxon>
        <taxon>Streptomyces</taxon>
    </lineage>
</organism>
<feature type="transmembrane region" description="Helical" evidence="2">
    <location>
        <begin position="52"/>
        <end position="72"/>
    </location>
</feature>
<keyword evidence="2" id="KW-0812">Transmembrane</keyword>
<accession>A0ABW6Q8Z7</accession>
<dbReference type="RefSeq" id="WP_388236117.1">
    <property type="nucleotide sequence ID" value="NZ_JBHVZQ010000016.1"/>
</dbReference>
<feature type="transmembrane region" description="Helical" evidence="2">
    <location>
        <begin position="144"/>
        <end position="166"/>
    </location>
</feature>
<feature type="transmembrane region" description="Helical" evidence="2">
    <location>
        <begin position="417"/>
        <end position="438"/>
    </location>
</feature>
<feature type="transmembrane region" description="Helical" evidence="2">
    <location>
        <begin position="20"/>
        <end position="40"/>
    </location>
</feature>
<feature type="compositionally biased region" description="Low complexity" evidence="1">
    <location>
        <begin position="214"/>
        <end position="238"/>
    </location>
</feature>
<dbReference type="Proteomes" id="UP001601627">
    <property type="component" value="Unassembled WGS sequence"/>
</dbReference>
<keyword evidence="2" id="KW-1133">Transmembrane helix</keyword>
<comment type="caution">
    <text evidence="3">The sequence shown here is derived from an EMBL/GenBank/DDBJ whole genome shotgun (WGS) entry which is preliminary data.</text>
</comment>
<evidence type="ECO:0000256" key="2">
    <source>
        <dbReference type="SAM" id="Phobius"/>
    </source>
</evidence>
<keyword evidence="4" id="KW-1185">Reference proteome</keyword>
<protein>
    <recommendedName>
        <fullName evidence="5">Integral membrane protein</fullName>
    </recommendedName>
</protein>
<feature type="transmembrane region" description="Helical" evidence="2">
    <location>
        <begin position="93"/>
        <end position="117"/>
    </location>
</feature>
<feature type="region of interest" description="Disordered" evidence="1">
    <location>
        <begin position="214"/>
        <end position="245"/>
    </location>
</feature>
<keyword evidence="2" id="KW-0472">Membrane</keyword>
<evidence type="ECO:0000313" key="3">
    <source>
        <dbReference type="EMBL" id="MFF1275517.1"/>
    </source>
</evidence>
<feature type="transmembrane region" description="Helical" evidence="2">
    <location>
        <begin position="332"/>
        <end position="350"/>
    </location>
</feature>
<reference evidence="3 4" key="1">
    <citation type="submission" date="2024-09" db="EMBL/GenBank/DDBJ databases">
        <title>The Natural Products Discovery Center: Release of the First 8490 Sequenced Strains for Exploring Actinobacteria Biosynthetic Diversity.</title>
        <authorList>
            <person name="Kalkreuter E."/>
            <person name="Kautsar S.A."/>
            <person name="Yang D."/>
            <person name="Bader C.D."/>
            <person name="Teijaro C.N."/>
            <person name="Fluegel L."/>
            <person name="Davis C.M."/>
            <person name="Simpson J.R."/>
            <person name="Lauterbach L."/>
            <person name="Steele A.D."/>
            <person name="Gui C."/>
            <person name="Meng S."/>
            <person name="Li G."/>
            <person name="Viehrig K."/>
            <person name="Ye F."/>
            <person name="Su P."/>
            <person name="Kiefer A.F."/>
            <person name="Nichols A."/>
            <person name="Cepeda A.J."/>
            <person name="Yan W."/>
            <person name="Fan B."/>
            <person name="Jiang Y."/>
            <person name="Adhikari A."/>
            <person name="Zheng C.-J."/>
            <person name="Schuster L."/>
            <person name="Cowan T.M."/>
            <person name="Smanski M.J."/>
            <person name="Chevrette M.G."/>
            <person name="De Carvalho L.P.S."/>
            <person name="Shen B."/>
        </authorList>
    </citation>
    <scope>NUCLEOTIDE SEQUENCE [LARGE SCALE GENOMIC DNA]</scope>
    <source>
        <strain evidence="3 4">NPDC058328</strain>
    </source>
</reference>
<evidence type="ECO:0008006" key="5">
    <source>
        <dbReference type="Google" id="ProtNLM"/>
    </source>
</evidence>
<evidence type="ECO:0000256" key="1">
    <source>
        <dbReference type="SAM" id="MobiDB-lite"/>
    </source>
</evidence>
<dbReference type="EMBL" id="JBHVZQ010000016">
    <property type="protein sequence ID" value="MFF1275517.1"/>
    <property type="molecule type" value="Genomic_DNA"/>
</dbReference>
<proteinExistence type="predicted"/>
<name>A0ABW6Q8Z7_9ACTN</name>
<sequence length="439" mass="43739">MLALRLSLGAHPAVQLRRLLVAAASAGTGFLLLCALGHALVHPDPASSSALRLAWCAAPLAATVYFAVAVARTDPGTRPRPGLSAAGLGPARLMAISATTTALSCLLGSAVALLVFLQLRGDLTGMPFDGAATDFLAAGRPLPLPAVLTLLALVPLSASAAVAVTLRPREPVAGAPRAARVYGRFGAYRRTAVLESFGAYGRFGTQLGASARGRRTAGAQAGQDGAADASGGAAEAADVPPPVPHAPPSGLPWGIAVLAVGLAVEAFASRTGAEGSAGDRPAALLGLALASVGLALAGPGLTHLCGRLLQTIRPGALRLLAGRVLMTEATRIGRPLGVVCAVVSAAYAMASLHDREDASAGPLVVLGVLLVAGCTVATLLTAAVEARQARADTSAALRRIGAPATTLRRAAALRAGALLALFGPLSLVVAELSAWPLAG</sequence>
<evidence type="ECO:0000313" key="4">
    <source>
        <dbReference type="Proteomes" id="UP001601627"/>
    </source>
</evidence>
<gene>
    <name evidence="3" type="ORF">ACFVZC_19225</name>
</gene>
<feature type="transmembrane region" description="Helical" evidence="2">
    <location>
        <begin position="362"/>
        <end position="384"/>
    </location>
</feature>